<dbReference type="GO" id="GO:0005730">
    <property type="term" value="C:nucleolus"/>
    <property type="evidence" value="ECO:0006056"/>
    <property type="project" value="Others"/>
</dbReference>
<accession>Q387Z4</accession>
<dbReference type="AlphaFoldDB" id="Q387Z4"/>
<dbReference type="GeneID" id="3662684"/>
<evidence type="ECO:0000313" key="3">
    <source>
        <dbReference type="Proteomes" id="UP000008524"/>
    </source>
</evidence>
<dbReference type="RefSeq" id="XP_827990.1">
    <property type="nucleotide sequence ID" value="XM_822897.1"/>
</dbReference>
<evidence type="ECO:0000256" key="1">
    <source>
        <dbReference type="SAM" id="MobiDB-lite"/>
    </source>
</evidence>
<dbReference type="GO" id="GO:0005634">
    <property type="term" value="C:nucleus"/>
    <property type="evidence" value="ECO:0000314"/>
    <property type="project" value="GeneDB"/>
</dbReference>
<organism evidence="2 3">
    <name type="scientific">Trypanosoma brucei brucei (strain 927/4 GUTat10.1)</name>
    <dbReference type="NCBI Taxonomy" id="185431"/>
    <lineage>
        <taxon>Eukaryota</taxon>
        <taxon>Discoba</taxon>
        <taxon>Euglenozoa</taxon>
        <taxon>Kinetoplastea</taxon>
        <taxon>Metakinetoplastina</taxon>
        <taxon>Trypanosomatida</taxon>
        <taxon>Trypanosomatidae</taxon>
        <taxon>Trypanosoma</taxon>
    </lineage>
</organism>
<dbReference type="Proteomes" id="UP000008524">
    <property type="component" value="Chromosome 10"/>
</dbReference>
<dbReference type="GO" id="GO:0031981">
    <property type="term" value="C:nuclear lumen"/>
    <property type="evidence" value="ECO:0000314"/>
    <property type="project" value="GeneDB"/>
</dbReference>
<feature type="region of interest" description="Disordered" evidence="1">
    <location>
        <begin position="506"/>
        <end position="531"/>
    </location>
</feature>
<dbReference type="GO" id="GO:0005737">
    <property type="term" value="C:cytoplasm"/>
    <property type="evidence" value="ECO:0000314"/>
    <property type="project" value="GeneDB"/>
</dbReference>
<reference evidence="2 3" key="2">
    <citation type="journal article" date="2005" name="Science">
        <title>The genome of the African trypanosome Trypanosoma brucei.</title>
        <authorList>
            <person name="Berriman M."/>
            <person name="Ghedin E."/>
            <person name="Hertz-Fowler C."/>
            <person name="Blandin G."/>
            <person name="Renauld H."/>
            <person name="Bartholomeu D.C."/>
            <person name="Lennard N.J."/>
            <person name="Caler E."/>
            <person name="Hamlin N.E."/>
            <person name="Haas B."/>
            <person name="Bohme U."/>
            <person name="Hannick L."/>
            <person name="Aslett M.A."/>
            <person name="Shallom J."/>
            <person name="Marcello L."/>
            <person name="Hou L."/>
            <person name="Wickstead B."/>
            <person name="Alsmark U.C."/>
            <person name="Arrowsmith C."/>
            <person name="Atkin R.J."/>
            <person name="Barron A.J."/>
            <person name="Bringaud F."/>
            <person name="Brooks K."/>
            <person name="Carrington M."/>
            <person name="Cherevach I."/>
            <person name="Chillingworth T.J."/>
            <person name="Churcher C."/>
            <person name="Clark L.N."/>
            <person name="Corton C.H."/>
            <person name="Cronin A."/>
            <person name="Davies R.M."/>
            <person name="Doggett J."/>
            <person name="Djikeng A."/>
            <person name="Feldblyum T."/>
            <person name="Field M.C."/>
            <person name="Fraser A."/>
            <person name="Goodhead I."/>
            <person name="Hance Z."/>
            <person name="Harper D."/>
            <person name="Harris B.R."/>
            <person name="Hauser H."/>
            <person name="Hostetler J."/>
            <person name="Ivens A."/>
            <person name="Jagels K."/>
            <person name="Johnson D."/>
            <person name="Johnson J."/>
            <person name="Jones K."/>
            <person name="Kerhornou A.X."/>
            <person name="Koo H."/>
            <person name="Larke N."/>
            <person name="Landfear S."/>
            <person name="Larkin C."/>
            <person name="Leech V."/>
            <person name="Line A."/>
            <person name="Lord A."/>
            <person name="Macleod A."/>
            <person name="Mooney P.J."/>
            <person name="Moule S."/>
            <person name="Martin D.M."/>
            <person name="Morgan G.W."/>
            <person name="Mungall K."/>
            <person name="Norbertczak H."/>
            <person name="Ormond D."/>
            <person name="Pai G."/>
            <person name="Peacock C.S."/>
            <person name="Peterson J."/>
            <person name="Quail M.A."/>
            <person name="Rabbinowitsch E."/>
            <person name="Rajandream M.A."/>
            <person name="Reitter C."/>
            <person name="Salzberg S.L."/>
            <person name="Sanders M."/>
            <person name="Schobel S."/>
            <person name="Sharp S."/>
            <person name="Simmonds M."/>
            <person name="Simpson A.J."/>
            <person name="Tallon L."/>
            <person name="Turner C.M."/>
            <person name="Tait A."/>
            <person name="Tivey A.R."/>
            <person name="Van Aken S."/>
            <person name="Walker D."/>
            <person name="Wanless D."/>
            <person name="Wang S."/>
            <person name="White B."/>
            <person name="White O."/>
            <person name="Whitehead S."/>
            <person name="Woodward J."/>
            <person name="Wortman J."/>
            <person name="Adams M.D."/>
            <person name="Embley T.M."/>
            <person name="Gull K."/>
            <person name="Ullu E."/>
            <person name="Barry J.D."/>
            <person name="Fairlamb A.H."/>
            <person name="Opperdoes F."/>
            <person name="Barrell B.G."/>
            <person name="Donelson J.E."/>
            <person name="Hall N."/>
            <person name="Fraser C.M."/>
            <person name="Melville S.E."/>
            <person name="El-Sayed N.M."/>
        </authorList>
    </citation>
    <scope>NUCLEOTIDE SEQUENCE [LARGE SCALE GENOMIC DNA]</scope>
    <source>
        <strain evidence="2 3">927/4 GUTat10.1</strain>
    </source>
</reference>
<dbReference type="EMBL" id="CM000208">
    <property type="protein sequence ID" value="EAN78878.1"/>
    <property type="molecule type" value="Genomic_DNA"/>
</dbReference>
<protein>
    <submittedName>
        <fullName evidence="2">Uncharacterized protein</fullName>
    </submittedName>
</protein>
<keyword evidence="3" id="KW-1185">Reference proteome</keyword>
<dbReference type="OMA" id="FRPKEDY"/>
<dbReference type="KEGG" id="tbr:Tb10.61.1340"/>
<dbReference type="VEuPathDB" id="TriTrypDB:Tb927.10.15170"/>
<name>Q387Z4_TRYB2</name>
<feature type="compositionally biased region" description="Basic and acidic residues" evidence="1">
    <location>
        <begin position="313"/>
        <end position="331"/>
    </location>
</feature>
<evidence type="ECO:0000313" key="2">
    <source>
        <dbReference type="EMBL" id="EAN78878.1"/>
    </source>
</evidence>
<dbReference type="PaxDb" id="5691-EAN78878"/>
<proteinExistence type="predicted"/>
<feature type="region of interest" description="Disordered" evidence="1">
    <location>
        <begin position="674"/>
        <end position="695"/>
    </location>
</feature>
<dbReference type="GO" id="GO:0003729">
    <property type="term" value="F:mRNA binding"/>
    <property type="evidence" value="ECO:0000314"/>
    <property type="project" value="GeneDB"/>
</dbReference>
<feature type="region of interest" description="Disordered" evidence="1">
    <location>
        <begin position="313"/>
        <end position="338"/>
    </location>
</feature>
<dbReference type="eggNOG" id="ENOG502QSXB">
    <property type="taxonomic scope" value="Eukaryota"/>
</dbReference>
<dbReference type="STRING" id="185431.Q387Z4"/>
<gene>
    <name evidence="2" type="ORF">Tb10.61.1340</name>
</gene>
<sequence>MSSLTSVQRRLLKYALEDKESKKLLKRKRAEDVAPALHQREKKRTCGHVCEADTTQDTEMTPLCPELLDFVRQKCPSAPRKLRKGQLHVINALSRGAVSGKDDDAINRCGARGAFSVKRLEMKDLPFAFSILGLAALQRRLLFDQKVKNGTSLLVLTEDEEDANSVALHLKETYRGVHVLVLDGSRFPSFPNIPNEEDNDGDATNNTFAERTVVLVSSLQAFLSSDGRSAIWKFVGAYVVILRELTNSTCVAMKGMKRMERQEFLKKLCEKRWLCLDHTPVAAVIAPARHALFTPLADALTISVPVAGEDAGEAKTVDKGEVRDSHDENQSKKKKGLPVDTLRDPVTVHYTVVEGQHRFHTLYALVMNARAGQGIVVHVATKEVCQFLYDVLHALGDLPPSLLLLTDYAGPSVHASVRDSDEDRQKVCDKFDDIVVNSDKSLAGSGKRDRVVLISSFGLVPQRGTVFVQYDIIVDIANFSQFVSDVLTPAAYANLAASQLPRLGGRAAPGVTSARRSRSVSPSKSVSPPRPTQVRAMYRHVLLLLRKNELQGALEHFNRSANRLHITYKPMKQMPSATRFLLAVQKLQSLNKKQFAVQNAAYAAYRATMLLYSVISSSKEVYDERNVDLKLVAQEFGYSDAPIVDLRTRDTAFRPKENIFRAACKRAARDRRLLLRPPAEEGSPEVSQPQREENQ</sequence>
<dbReference type="InParanoid" id="Q387Z4"/>
<reference evidence="2 3" key="1">
    <citation type="journal article" date="2005" name="Science">
        <title>Comparative genomics of trypanosomatid parasitic protozoa.</title>
        <authorList>
            <person name="El-Sayed N.M."/>
            <person name="Myler P.J."/>
            <person name="Blandin G."/>
            <person name="Berriman M."/>
            <person name="Crabtree J."/>
            <person name="Aggarwal G."/>
            <person name="Caler E."/>
            <person name="Renauld H."/>
            <person name="Worthey E.A."/>
            <person name="Hertz-Fowler C."/>
            <person name="Ghedin E."/>
            <person name="Peacock C."/>
            <person name="Bartholomeu D.C."/>
            <person name="Haas B.J."/>
            <person name="Tran A.N."/>
            <person name="Wortman J.R."/>
            <person name="Alsmark U.C."/>
            <person name="Angiuoli S."/>
            <person name="Anupama A."/>
            <person name="Badger J."/>
            <person name="Bringaud F."/>
            <person name="Cadag E."/>
            <person name="Carlton J.M."/>
            <person name="Cerqueira G.C."/>
            <person name="Creasy T."/>
            <person name="Delcher A.L."/>
            <person name="Djikeng A."/>
            <person name="Embley T.M."/>
            <person name="Hauser C."/>
            <person name="Ivens A.C."/>
            <person name="Kummerfeld S.K."/>
            <person name="Pereira-Leal J.B."/>
            <person name="Nilsson D."/>
            <person name="Peterson J."/>
            <person name="Salzberg S.L."/>
            <person name="Shallom J."/>
            <person name="Silva J.C."/>
            <person name="Sundaram J."/>
            <person name="Westenberger S."/>
            <person name="White O."/>
            <person name="Melville S.E."/>
            <person name="Donelson J.E."/>
            <person name="Andersson B."/>
            <person name="Stuart K.D."/>
            <person name="Hall N."/>
        </authorList>
    </citation>
    <scope>NUCLEOTIDE SEQUENCE [LARGE SCALE GENOMIC DNA]</scope>
    <source>
        <strain evidence="2 3">927/4 GUTat10.1</strain>
    </source>
</reference>
<dbReference type="OrthoDB" id="272923at2759"/>
<dbReference type="GO" id="GO:0097014">
    <property type="term" value="C:ciliary plasm"/>
    <property type="evidence" value="ECO:0000314"/>
    <property type="project" value="GeneDB"/>
</dbReference>